<evidence type="ECO:0000256" key="1">
    <source>
        <dbReference type="SAM" id="MobiDB-lite"/>
    </source>
</evidence>
<feature type="compositionally biased region" description="Low complexity" evidence="1">
    <location>
        <begin position="986"/>
        <end position="999"/>
    </location>
</feature>
<evidence type="ECO:0000313" key="2">
    <source>
        <dbReference type="EMBL" id="KAJ1721493.1"/>
    </source>
</evidence>
<organism evidence="2 3">
    <name type="scientific">Coemansia erecta</name>
    <dbReference type="NCBI Taxonomy" id="147472"/>
    <lineage>
        <taxon>Eukaryota</taxon>
        <taxon>Fungi</taxon>
        <taxon>Fungi incertae sedis</taxon>
        <taxon>Zoopagomycota</taxon>
        <taxon>Kickxellomycotina</taxon>
        <taxon>Kickxellomycetes</taxon>
        <taxon>Kickxellales</taxon>
        <taxon>Kickxellaceae</taxon>
        <taxon>Coemansia</taxon>
    </lineage>
</organism>
<feature type="region of interest" description="Disordered" evidence="1">
    <location>
        <begin position="962"/>
        <end position="1014"/>
    </location>
</feature>
<feature type="region of interest" description="Disordered" evidence="1">
    <location>
        <begin position="1304"/>
        <end position="1348"/>
    </location>
</feature>
<dbReference type="Proteomes" id="UP001149813">
    <property type="component" value="Unassembled WGS sequence"/>
</dbReference>
<evidence type="ECO:0000313" key="3">
    <source>
        <dbReference type="Proteomes" id="UP001149813"/>
    </source>
</evidence>
<feature type="compositionally biased region" description="Polar residues" evidence="1">
    <location>
        <begin position="1000"/>
        <end position="1010"/>
    </location>
</feature>
<keyword evidence="3" id="KW-1185">Reference proteome</keyword>
<gene>
    <name evidence="2" type="ORF">LPJ53_004002</name>
</gene>
<comment type="caution">
    <text evidence="2">The sequence shown here is derived from an EMBL/GenBank/DDBJ whole genome shotgun (WGS) entry which is preliminary data.</text>
</comment>
<reference evidence="2" key="1">
    <citation type="submission" date="2022-07" db="EMBL/GenBank/DDBJ databases">
        <title>Phylogenomic reconstructions and comparative analyses of Kickxellomycotina fungi.</title>
        <authorList>
            <person name="Reynolds N.K."/>
            <person name="Stajich J.E."/>
            <person name="Barry K."/>
            <person name="Grigoriev I.V."/>
            <person name="Crous P."/>
            <person name="Smith M.E."/>
        </authorList>
    </citation>
    <scope>NUCLEOTIDE SEQUENCE</scope>
    <source>
        <strain evidence="2">NBRC 32514</strain>
    </source>
</reference>
<proteinExistence type="predicted"/>
<dbReference type="OrthoDB" id="1926878at2759"/>
<protein>
    <submittedName>
        <fullName evidence="2">Uncharacterized protein</fullName>
    </submittedName>
</protein>
<name>A0A9W7Y014_9FUNG</name>
<sequence length="1681" mass="184937">MDKLNEFIDGLQTVLDSPNLPRDELVRVILSTQREFLSSALAISTIKWPTQTHLELVKIVIALPIQEPSPEIVVADPSVSHEPDPFFGAEYFDKLRLQLLATPIQQLAESDGSWIKNVGFSIEATLMQASRRADALEKLEELAKNGDSNAGYDMGRIRIYCTHVLGAGTLAMHHWSSIARLTFAMFCLLPYSTKAMVGSHAQPNGDETDMQLSPYVAQLVAHYGSWLQIIMQILENHGPVLCRRMPTVVEDPATKQFKWGVPTLHLVATTELIRNFLMRRMLLPHSRHPISDSSAGVVNGGANMGWALDANAITAEEQRLEQFEQAILGKVIALDASSVYGMMSEQHRMLQMFEAFCKNTAHTDAIPGSAECLTASLTHTCYGLAPILGFEEKALTEAMDMGKLVECLRDMKSSALHICYSPMYGSYPQGTSAIPQYAELLMLRMATATFNIDQPWGDVAGALSPEKIPDAPQDLTARLTRVLRTTAVFFDVFSLNTSDAALDPSMGRLELSSVTSRLVEYPFMRHSAVDDLSHIFMDSTQSTALSRPSSEEVTQLLIGWLCEFVQFGQSFMAPQLLPTQIAATIERTLLFYIANNRAAEVVAALSKVNLEQWEALANADFGISTSSGNDYGSVLSILWSCLHRLSAAGHSRLAADNTVDPARKTVRTHSDGSLAVSITKQGIASLKAIDQMLTADGLKLWTGALEPLFVPQIYSGDAKGREAEAFAQSGFDKSIVILSECLIADFARQLGIHDSALPFTESDMRMVARMLRHYAEDVPEYSPLLADLLVWNQVPAQAQKPGRQSGNPFRVANIMQRLLLDESQSSTKACNVTAAVAVWRRNVAELPYSKSRAYIQELVSEGFPSNVRLYLELVIVQFMLADPVVAVDLVIGAVAENMWQKRTIYDRELSPFRAIRVMFSPIEADNAYPSSLPAAVATEATKAAHGNYSRARELAQSKTGPTFNAVVGGKVRSQQTTHQKRIPTTAEQSQAASAAVANAGTKNSTSQSDGGTVASPETCLRILLLLTALCYGKSMSDTPIHIWLTDCLDLSPVSTLLPYFNALLKPQPPKFSKDLPIEPDWSKKARACIGMWAADPRLCPRTMVLCAGSVIVSDILQDGGKQWNSRWSRWMPVARQAIVELFTTKQLRVMQRNAVDAILGVPLSTDASGILTSPLSAFMLHPIQLLVSVLNPDTDRDRLAFADFHDWFLNHVLPRILSALPENPTARGILRQLLTSVDSLYMVVPWYDMGTTLVQGLPLTRGCPVVMKPQLAKKHFVAYVSPLARVLFAIARYVEGASVDGAADSSFENEMGDTDDEPISGRTASDAPLSAAESTSYGDQGFENDQRGEHDERDFNWQWLEECLVVYVNDSISNEKTLSDTVDALLDVYIHLSEPNMRRSIENIAVASSLHDPRIARAIMKRMLSILPLEVFTLHSLRPQIQSTLSVTTMTTTHSANESDTVFRPGAELFPLARLILDVMLGNDDDDNDERIKDIADLIESSMWDLCEEPDVRGSLIALKPRLISKDQRPPANEPSISEHVVLRTTSGNLHVPTESAASLAAYAIERCVTLLSLLAVNSDNKANIRALFLMLANSLKFLSMLMSSVGDNMRQFATLTPTRDLLNLLWATADNGASLTGRNGVATSQMWLGINFNPLAPRVNMHHQEAHVKWTDIAGHKSQS</sequence>
<accession>A0A9W7Y014</accession>
<dbReference type="EMBL" id="JANBOJ010000168">
    <property type="protein sequence ID" value="KAJ1721493.1"/>
    <property type="molecule type" value="Genomic_DNA"/>
</dbReference>